<reference evidence="1" key="1">
    <citation type="submission" date="2022-04" db="EMBL/GenBank/DDBJ databases">
        <title>Flavobacterium pygoscelis sp. nov. isolated from Chinstrap chick (Pygoscelis antarcticus).</title>
        <authorList>
            <person name="Irgang R."/>
            <person name="Poblete-Morales M."/>
            <person name="Avendano-Herrera R."/>
        </authorList>
    </citation>
    <scope>NUCLEOTIDE SEQUENCE</scope>
    <source>
        <strain evidence="1">I-SCBP12n</strain>
    </source>
</reference>
<dbReference type="RefSeq" id="WP_248429224.1">
    <property type="nucleotide sequence ID" value="NZ_JALNUB010000013.1"/>
</dbReference>
<evidence type="ECO:0000313" key="1">
    <source>
        <dbReference type="EMBL" id="MCK8143192.1"/>
    </source>
</evidence>
<dbReference type="AlphaFoldDB" id="A0A9X1XTZ6"/>
<dbReference type="Proteomes" id="UP001139260">
    <property type="component" value="Unassembled WGS sequence"/>
</dbReference>
<comment type="caution">
    <text evidence="1">The sequence shown here is derived from an EMBL/GenBank/DDBJ whole genome shotgun (WGS) entry which is preliminary data.</text>
</comment>
<keyword evidence="2" id="KW-1185">Reference proteome</keyword>
<sequence length="150" mass="16720">MKEILLSIQNKIQAIPGINYVDEDWGQLDDYGPHAPVKWPCCLIDFSGADYSEIGIDKSATPQNRQQATGSITLIFANLKITNSSGKAPLGQKEVAWLLSGLMEEAHKVIHGFKPDLNTGALIRRSFRRVKRDDGIQQYQVIYNLGVHNV</sequence>
<dbReference type="EMBL" id="JALNUB010000013">
    <property type="protein sequence ID" value="MCK8143192.1"/>
    <property type="molecule type" value="Genomic_DNA"/>
</dbReference>
<proteinExistence type="predicted"/>
<accession>A0A9X1XTZ6</accession>
<protein>
    <submittedName>
        <fullName evidence="1">Uncharacterized protein</fullName>
    </submittedName>
</protein>
<name>A0A9X1XTZ6_9FLAO</name>
<gene>
    <name evidence="1" type="ORF">MW871_14980</name>
</gene>
<organism evidence="1 2">
    <name type="scientific">Flavobacterium pygoscelis</name>
    <dbReference type="NCBI Taxonomy" id="2893176"/>
    <lineage>
        <taxon>Bacteria</taxon>
        <taxon>Pseudomonadati</taxon>
        <taxon>Bacteroidota</taxon>
        <taxon>Flavobacteriia</taxon>
        <taxon>Flavobacteriales</taxon>
        <taxon>Flavobacteriaceae</taxon>
        <taxon>Flavobacterium</taxon>
    </lineage>
</organism>
<evidence type="ECO:0000313" key="2">
    <source>
        <dbReference type="Proteomes" id="UP001139260"/>
    </source>
</evidence>